<keyword evidence="2" id="KW-0238">DNA-binding</keyword>
<proteinExistence type="predicted"/>
<evidence type="ECO:0000256" key="2">
    <source>
        <dbReference type="ARBA" id="ARBA00023125"/>
    </source>
</evidence>
<dbReference type="InterPro" id="IPR009057">
    <property type="entry name" value="Homeodomain-like_sf"/>
</dbReference>
<dbReference type="InterPro" id="IPR037923">
    <property type="entry name" value="HTH-like"/>
</dbReference>
<dbReference type="RefSeq" id="WP_084257400.1">
    <property type="nucleotide sequence ID" value="NZ_FWWV01000025.1"/>
</dbReference>
<keyword evidence="1" id="KW-0805">Transcription regulation</keyword>
<dbReference type="Pfam" id="PF02311">
    <property type="entry name" value="AraC_binding"/>
    <property type="match status" value="1"/>
</dbReference>
<dbReference type="EMBL" id="FWWV01000025">
    <property type="protein sequence ID" value="SMB86831.1"/>
    <property type="molecule type" value="Genomic_DNA"/>
</dbReference>
<keyword evidence="7" id="KW-1185">Reference proteome</keyword>
<evidence type="ECO:0000313" key="7">
    <source>
        <dbReference type="Proteomes" id="UP000192408"/>
    </source>
</evidence>
<dbReference type="Gene3D" id="1.10.10.60">
    <property type="entry name" value="Homeodomain-like"/>
    <property type="match status" value="2"/>
</dbReference>
<dbReference type="SUPFAM" id="SSF51215">
    <property type="entry name" value="Regulatory protein AraC"/>
    <property type="match status" value="1"/>
</dbReference>
<dbReference type="PRINTS" id="PR00032">
    <property type="entry name" value="HTHARAC"/>
</dbReference>
<dbReference type="GO" id="GO:0003700">
    <property type="term" value="F:DNA-binding transcription factor activity"/>
    <property type="evidence" value="ECO:0007669"/>
    <property type="project" value="InterPro"/>
</dbReference>
<protein>
    <submittedName>
        <fullName evidence="6">Transcriptional regulator, AraC family</fullName>
    </submittedName>
</protein>
<accession>A0A1W1V1F6</accession>
<evidence type="ECO:0000313" key="6">
    <source>
        <dbReference type="EMBL" id="SMB86831.1"/>
    </source>
</evidence>
<dbReference type="STRING" id="1122938.SAMN05660772_02598"/>
<evidence type="ECO:0000256" key="3">
    <source>
        <dbReference type="ARBA" id="ARBA00023159"/>
    </source>
</evidence>
<feature type="domain" description="HTH araC/xylS-type" evidence="5">
    <location>
        <begin position="186"/>
        <end position="284"/>
    </location>
</feature>
<dbReference type="PROSITE" id="PS51257">
    <property type="entry name" value="PROKAR_LIPOPROTEIN"/>
    <property type="match status" value="1"/>
</dbReference>
<name>A0A1W1V1F6_9PAST</name>
<dbReference type="Gene3D" id="2.60.120.280">
    <property type="entry name" value="Regulatory protein AraC"/>
    <property type="match status" value="1"/>
</dbReference>
<dbReference type="PANTHER" id="PTHR43280:SF25">
    <property type="entry name" value="ARABINOSE OPERON REGULATORY PROTEIN"/>
    <property type="match status" value="1"/>
</dbReference>
<dbReference type="InterPro" id="IPR003313">
    <property type="entry name" value="AraC-bd"/>
</dbReference>
<evidence type="ECO:0000256" key="1">
    <source>
        <dbReference type="ARBA" id="ARBA00023015"/>
    </source>
</evidence>
<organism evidence="6 7">
    <name type="scientific">Pasteurella testudinis DSM 23072</name>
    <dbReference type="NCBI Taxonomy" id="1122938"/>
    <lineage>
        <taxon>Bacteria</taxon>
        <taxon>Pseudomonadati</taxon>
        <taxon>Pseudomonadota</taxon>
        <taxon>Gammaproteobacteria</taxon>
        <taxon>Pasteurellales</taxon>
        <taxon>Pasteurellaceae</taxon>
        <taxon>Pasteurella</taxon>
    </lineage>
</organism>
<dbReference type="PROSITE" id="PS00041">
    <property type="entry name" value="HTH_ARAC_FAMILY_1"/>
    <property type="match status" value="1"/>
</dbReference>
<reference evidence="7" key="1">
    <citation type="submission" date="2017-04" db="EMBL/GenBank/DDBJ databases">
        <authorList>
            <person name="Varghese N."/>
            <person name="Submissions S."/>
        </authorList>
    </citation>
    <scope>NUCLEOTIDE SEQUENCE [LARGE SCALE GENOMIC DNA]</scope>
    <source>
        <strain evidence="7">DSM 23072</strain>
    </source>
</reference>
<dbReference type="SMART" id="SM00342">
    <property type="entry name" value="HTH_ARAC"/>
    <property type="match status" value="1"/>
</dbReference>
<dbReference type="InterPro" id="IPR018060">
    <property type="entry name" value="HTH_AraC"/>
</dbReference>
<keyword evidence="3" id="KW-0010">Activator</keyword>
<dbReference type="PROSITE" id="PS01124">
    <property type="entry name" value="HTH_ARAC_FAMILY_2"/>
    <property type="match status" value="1"/>
</dbReference>
<dbReference type="GO" id="GO:0043565">
    <property type="term" value="F:sequence-specific DNA binding"/>
    <property type="evidence" value="ECO:0007669"/>
    <property type="project" value="InterPro"/>
</dbReference>
<evidence type="ECO:0000256" key="4">
    <source>
        <dbReference type="ARBA" id="ARBA00023163"/>
    </source>
</evidence>
<keyword evidence="4" id="KW-0804">Transcription</keyword>
<dbReference type="AlphaFoldDB" id="A0A1W1V1F6"/>
<evidence type="ECO:0000259" key="5">
    <source>
        <dbReference type="PROSITE" id="PS01124"/>
    </source>
</evidence>
<dbReference type="InterPro" id="IPR020449">
    <property type="entry name" value="Tscrpt_reg_AraC-type_HTH"/>
</dbReference>
<dbReference type="Proteomes" id="UP000192408">
    <property type="component" value="Unassembled WGS sequence"/>
</dbReference>
<sequence length="285" mass="33281">MPFKSEINEQKNPLFPGYNFGAYLVAGCTPIERGNEVDFAVNRPNGMNGYIINLTTKGQGCVFEGKARFTCNVGDLLLFPPSAVHYYQRSAQADCWHHQWIYFRPRAFWRDWLQWSHITNGVGRLQIPDLFIYEKILTLFKKIEEEYRSGKNFSEAMSMCLLEQLLITCIELDPSNKQRMLDPRILEACHFISDNIRENHKICDIANHIHMSPSRLTHLFAEQIGSSIVKWREEQRMIKAKHLLHTSGAPIYYIARQLGYDDQLYFSRIFKRYTGLSPSDYRNSI</sequence>
<dbReference type="InterPro" id="IPR018062">
    <property type="entry name" value="HTH_AraC-typ_CS"/>
</dbReference>
<dbReference type="SUPFAM" id="SSF46689">
    <property type="entry name" value="Homeodomain-like"/>
    <property type="match status" value="2"/>
</dbReference>
<gene>
    <name evidence="6" type="ORF">SAMN05660772_02598</name>
</gene>
<dbReference type="PANTHER" id="PTHR43280">
    <property type="entry name" value="ARAC-FAMILY TRANSCRIPTIONAL REGULATOR"/>
    <property type="match status" value="1"/>
</dbReference>
<dbReference type="Pfam" id="PF12833">
    <property type="entry name" value="HTH_18"/>
    <property type="match status" value="1"/>
</dbReference>
<dbReference type="NCBIfam" id="NF007860">
    <property type="entry name" value="PRK10572.1"/>
    <property type="match status" value="1"/>
</dbReference>